<sequence>MESNKVCFKMIEKELIKLRKNLKSIDAWRAEIEVINKKMSAYKSGGFSLGSKSQATVTLDDILARDETKLNTLESNIDYTQYKLKEYTAFLYLLDENEYDVINRRYLDVKNKRENKIRSYEKIAKEMHCSHTTAKRWHDSAIEKIVNHKNEKVGESVDIA</sequence>
<gene>
    <name evidence="1" type="ORF">TPELB_23690</name>
</gene>
<evidence type="ECO:0000313" key="1">
    <source>
        <dbReference type="EMBL" id="XAM42056.1"/>
    </source>
</evidence>
<dbReference type="Proteomes" id="UP001477947">
    <property type="component" value="Chromosome"/>
</dbReference>
<name>A0ABZ3FDZ4_9FIRM</name>
<protein>
    <submittedName>
        <fullName evidence="1">Uncharacterized protein</fullName>
    </submittedName>
</protein>
<reference evidence="1 2" key="1">
    <citation type="submission" date="2024-04" db="EMBL/GenBank/DDBJ databases">
        <title>Isolation and characterization of novel acetogenic strains of the genera Terrisporobacter and Acetoanaerobium.</title>
        <authorList>
            <person name="Boeer T."/>
            <person name="Schueler M.A."/>
            <person name="Lueschen A."/>
            <person name="Eysell L."/>
            <person name="Droege J."/>
            <person name="Heinemann M."/>
            <person name="Engelhardt L."/>
            <person name="Basen M."/>
            <person name="Daniel R."/>
        </authorList>
    </citation>
    <scope>NUCLEOTIDE SEQUENCE [LARGE SCALE GENOMIC DNA]</scope>
    <source>
        <strain evidence="1 2">ELB</strain>
    </source>
</reference>
<evidence type="ECO:0000313" key="2">
    <source>
        <dbReference type="Proteomes" id="UP001477947"/>
    </source>
</evidence>
<dbReference type="EMBL" id="CP154622">
    <property type="protein sequence ID" value="XAM42056.1"/>
    <property type="molecule type" value="Genomic_DNA"/>
</dbReference>
<accession>A0ABZ3FDZ4</accession>
<proteinExistence type="predicted"/>
<organism evidence="1 2">
    <name type="scientific">Terrisporobacter petrolearius</name>
    <dbReference type="NCBI Taxonomy" id="1460447"/>
    <lineage>
        <taxon>Bacteria</taxon>
        <taxon>Bacillati</taxon>
        <taxon>Bacillota</taxon>
        <taxon>Clostridia</taxon>
        <taxon>Peptostreptococcales</taxon>
        <taxon>Peptostreptococcaceae</taxon>
        <taxon>Terrisporobacter</taxon>
    </lineage>
</organism>
<dbReference type="RefSeq" id="WP_343337311.1">
    <property type="nucleotide sequence ID" value="NZ_CP154622.1"/>
</dbReference>
<keyword evidence="2" id="KW-1185">Reference proteome</keyword>